<dbReference type="EMBL" id="SHOA02000015">
    <property type="protein sequence ID" value="TDH71534.1"/>
    <property type="molecule type" value="Genomic_DNA"/>
</dbReference>
<sequence length="69" mass="8173">MDYQGAPLSRSWFYMKSEYNSAFHRCHYHQSKPNAEASKHGTCVFAPNTYTHLHAYYEYDESSKTLTMR</sequence>
<name>A0A976IH36_BRELC</name>
<gene>
    <name evidence="1" type="ORF">CCR75_002177</name>
</gene>
<dbReference type="GeneID" id="94345947"/>
<dbReference type="KEGG" id="blac:94345947"/>
<protein>
    <submittedName>
        <fullName evidence="1">Uncharacterized protein</fullName>
    </submittedName>
</protein>
<comment type="caution">
    <text evidence="1">The sequence shown here is derived from an EMBL/GenBank/DDBJ whole genome shotgun (WGS) entry which is preliminary data.</text>
</comment>
<proteinExistence type="predicted"/>
<evidence type="ECO:0000313" key="2">
    <source>
        <dbReference type="Proteomes" id="UP000294530"/>
    </source>
</evidence>
<dbReference type="AlphaFoldDB" id="A0A976IH36"/>
<accession>A0A976IH36</accession>
<reference evidence="1 2" key="1">
    <citation type="journal article" date="2021" name="Genome Biol.">
        <title>AFLAP: assembly-free linkage analysis pipeline using k-mers from genome sequencing data.</title>
        <authorList>
            <person name="Fletcher K."/>
            <person name="Zhang L."/>
            <person name="Gil J."/>
            <person name="Han R."/>
            <person name="Cavanaugh K."/>
            <person name="Michelmore R."/>
        </authorList>
    </citation>
    <scope>NUCLEOTIDE SEQUENCE [LARGE SCALE GENOMIC DNA]</scope>
    <source>
        <strain evidence="1 2">SF5</strain>
    </source>
</reference>
<organism evidence="1 2">
    <name type="scientific">Bremia lactucae</name>
    <name type="common">Lettuce downy mildew</name>
    <dbReference type="NCBI Taxonomy" id="4779"/>
    <lineage>
        <taxon>Eukaryota</taxon>
        <taxon>Sar</taxon>
        <taxon>Stramenopiles</taxon>
        <taxon>Oomycota</taxon>
        <taxon>Peronosporomycetes</taxon>
        <taxon>Peronosporales</taxon>
        <taxon>Peronosporaceae</taxon>
        <taxon>Bremia</taxon>
    </lineage>
</organism>
<dbReference type="Proteomes" id="UP000294530">
    <property type="component" value="Unassembled WGS sequence"/>
</dbReference>
<keyword evidence="2" id="KW-1185">Reference proteome</keyword>
<evidence type="ECO:0000313" key="1">
    <source>
        <dbReference type="EMBL" id="TDH71534.1"/>
    </source>
</evidence>
<dbReference type="RefSeq" id="XP_067821033.1">
    <property type="nucleotide sequence ID" value="XM_067960276.1"/>
</dbReference>